<dbReference type="EMBL" id="LC738885">
    <property type="protein sequence ID" value="BDT63529.1"/>
    <property type="molecule type" value="Genomic_DNA"/>
</dbReference>
<proteinExistence type="predicted"/>
<evidence type="ECO:0000313" key="1">
    <source>
        <dbReference type="EMBL" id="BDT63529.1"/>
    </source>
</evidence>
<organism evidence="1">
    <name type="scientific">Pasiphaea japonica whispovirus</name>
    <dbReference type="NCBI Taxonomy" id="2984286"/>
    <lineage>
        <taxon>Viruses</taxon>
        <taxon>Viruses incertae sedis</taxon>
        <taxon>Naldaviricetes</taxon>
        <taxon>Nimaviridae</taxon>
        <taxon>Whispovirus</taxon>
    </lineage>
</organism>
<sequence length="771" mass="85997">MESVNFIKDETSSCVVNVHSIKQRLHANDEQEMEYVQHISAKFLTHLIRIAHCRDANNIKAAAYSLIRLSLNDIFSSNARALHLRSFNLAPASSLSATASNSNCNVESATKTFMTQMLGCLDPAVIISTILGSSSSDGNVEGDNLLTAVDGMMSVLNNYNPLKLDDIVMLEICNVGNGCDACHGLVKALNDEILTDAMLFFLRCINHNRFNFGGDSQSACASEQCLNLANAQNTVVVPLRKIMLGCLNVQLLNFGDNIDYSDTDEQWLTMLYESVNKTSLFDRAIVAHLYAYMMFSRHRVQSGDCIKQFLYTIFVRFIYSATEILFCKDENSSAEFDNHNFLDYVEAMTNVSALSSSLNVVSAFRSCIVKGASVAPLLDIISSDWKKNYKTSCDIHAVGLSLSNCITDMMKTSRFIKKNSNKNTSGLDSVRSVRQVEKYIPFGIIQSNNGCNLAKISNLGISLPARNYSNGHNFNCNSFHILPNIKGCESLGPAAGAAHQSAFEQVINTENSERGTGKILGLITGLIDKVGLKTELPTDEEQIKQKNKEFMKNVIFSRHLIDQDIVSGGCFIPHSSSLKNPQISSDEGKYFDTRVHTLLLVWQKPNIWMPNLSSLTTCQLELLLSRDRKWDYLISRNIFNIERISFQTASAIIQNINSEKTEGLNSNNNTNRYGGILDIILPSHLRNPQNAQKLVDSSINKVQRDWSFASNKRLLNQDMGVKAQFTDELYEILFDMVVNNDLKPSVLIASSKFLCNYINCMDELLMKLYSS</sequence>
<reference evidence="1" key="1">
    <citation type="submission" date="2022-10" db="EMBL/GenBank/DDBJ databases">
        <title>Genome sequences of endogenous nimaviruses in decapod crustaceans.</title>
        <authorList>
            <person name="Kawato S."/>
            <person name="Nozaki R."/>
            <person name="Kondo H."/>
            <person name="Hirono I."/>
        </authorList>
    </citation>
    <scope>NUCLEOTIDE SEQUENCE</scope>
    <source>
        <strain evidence="1">Toyama2020</strain>
    </source>
</reference>
<protein>
    <submittedName>
        <fullName evidence="1">Wsv332-like protein</fullName>
    </submittedName>
</protein>
<name>A0A9C7C0N6_9VIRU</name>
<accession>A0A9C7C0N6</accession>